<dbReference type="Gene3D" id="2.30.42.10">
    <property type="match status" value="2"/>
</dbReference>
<dbReference type="PANTHER" id="PTHR10316">
    <property type="entry name" value="MEMBRANE ASSOCIATED GUANYLATE KINASE-RELATED"/>
    <property type="match status" value="1"/>
</dbReference>
<evidence type="ECO:0000313" key="4">
    <source>
        <dbReference type="Proteomes" id="UP000424527"/>
    </source>
</evidence>
<evidence type="ECO:0000256" key="1">
    <source>
        <dbReference type="SAM" id="MobiDB-lite"/>
    </source>
</evidence>
<dbReference type="InterPro" id="IPR001478">
    <property type="entry name" value="PDZ"/>
</dbReference>
<dbReference type="Proteomes" id="UP000424527">
    <property type="component" value="Unassembled WGS sequence"/>
</dbReference>
<dbReference type="InterPro" id="IPR041489">
    <property type="entry name" value="PDZ_6"/>
</dbReference>
<dbReference type="InterPro" id="IPR036034">
    <property type="entry name" value="PDZ_sf"/>
</dbReference>
<proteinExistence type="predicted"/>
<evidence type="ECO:0000259" key="2">
    <source>
        <dbReference type="PROSITE" id="PS50106"/>
    </source>
</evidence>
<feature type="compositionally biased region" description="Gly residues" evidence="1">
    <location>
        <begin position="257"/>
        <end position="266"/>
    </location>
</feature>
<accession>A0A6G0IMI3</accession>
<keyword evidence="3" id="KW-0418">Kinase</keyword>
<sequence length="481" mass="53563">MLERLQSALKSVKDSKSSLMSHRFVTVRRGSPAARSGQVQPGDQLEAVEGRPVGALQHRDLAQILRRAGNTLRLSVTPRHHSEGADLDLDSRLIKGPRGRPKDESRFYSVDLERGPTGFGFSLRGGSEYNMGLYVLGLMEGGPAQRSTKIQVSDQLVEINGDSTSGMTHSQAVEQIRRGGHRIHLVLKKGNGYVPDYGPEEGALSPSSSSPTEEQDVDTVTMTTASLSQQWGGGSGTGGGERRKRRTRREGETIRRTGGGRGGEGLGPPDLDLDIVEEDAREEERRREEEEERRREERRRRSQTVRQKEKPGAQTEQGRSSRSGASSWDTFVPKERVEVDEPGGGVRERRRRSETKSRRRAMEEVDERRKERHSTARLPKHSGSSAPAQRRTFSFLRPDDDDERRHSSDCESAASFSEVSQSAASIAATEWREDSDWRRAKSPWEQGNSPGRWLKPTTQRLSKVLIGSRLGRREVAGGLSL</sequence>
<dbReference type="SUPFAM" id="SSF50156">
    <property type="entry name" value="PDZ domain-like"/>
    <property type="match status" value="2"/>
</dbReference>
<feature type="compositionally biased region" description="Basic and acidic residues" evidence="1">
    <location>
        <begin position="430"/>
        <end position="439"/>
    </location>
</feature>
<feature type="domain" description="PDZ" evidence="2">
    <location>
        <begin position="109"/>
        <end position="191"/>
    </location>
</feature>
<evidence type="ECO:0000313" key="3">
    <source>
        <dbReference type="EMBL" id="KAE8292709.1"/>
    </source>
</evidence>
<dbReference type="GO" id="GO:0007165">
    <property type="term" value="P:signal transduction"/>
    <property type="evidence" value="ECO:0007669"/>
    <property type="project" value="TreeGrafter"/>
</dbReference>
<dbReference type="FunFam" id="2.30.42.10:FF:000249">
    <property type="entry name" value="membrane-associated guanylate kinase, WW and PDZ domain-containing protein 1-like isoform X2"/>
    <property type="match status" value="1"/>
</dbReference>
<feature type="compositionally biased region" description="Basic and acidic residues" evidence="1">
    <location>
        <begin position="354"/>
        <end position="369"/>
    </location>
</feature>
<dbReference type="CDD" id="cd06735">
    <property type="entry name" value="PDZ5_MAGI-1_3-like"/>
    <property type="match status" value="1"/>
</dbReference>
<dbReference type="EMBL" id="REGW02000008">
    <property type="protein sequence ID" value="KAE8292709.1"/>
    <property type="molecule type" value="Genomic_DNA"/>
</dbReference>
<dbReference type="PANTHER" id="PTHR10316:SF41">
    <property type="entry name" value="MAGI FAMILY MEMBER, X-LINKED A-RELATED"/>
    <property type="match status" value="1"/>
</dbReference>
<dbReference type="Pfam" id="PF17820">
    <property type="entry name" value="PDZ_6"/>
    <property type="match status" value="1"/>
</dbReference>
<dbReference type="Pfam" id="PF00595">
    <property type="entry name" value="PDZ"/>
    <property type="match status" value="1"/>
</dbReference>
<keyword evidence="4" id="KW-1185">Reference proteome</keyword>
<comment type="caution">
    <text evidence="3">The sequence shown here is derived from an EMBL/GenBank/DDBJ whole genome shotgun (WGS) entry which is preliminary data.</text>
</comment>
<dbReference type="GO" id="GO:0016301">
    <property type="term" value="F:kinase activity"/>
    <property type="evidence" value="ECO:0007669"/>
    <property type="project" value="UniProtKB-KW"/>
</dbReference>
<feature type="compositionally biased region" description="Acidic residues" evidence="1">
    <location>
        <begin position="271"/>
        <end position="281"/>
    </location>
</feature>
<protein>
    <submittedName>
        <fullName evidence="3">Membrane-associated guanylate kinase, WW and PDZ domain-containing protein 1</fullName>
    </submittedName>
</protein>
<dbReference type="GO" id="GO:0005911">
    <property type="term" value="C:cell-cell junction"/>
    <property type="evidence" value="ECO:0007669"/>
    <property type="project" value="TreeGrafter"/>
</dbReference>
<organism evidence="3 4">
    <name type="scientific">Larimichthys crocea</name>
    <name type="common">Large yellow croaker</name>
    <name type="synonym">Pseudosciaena crocea</name>
    <dbReference type="NCBI Taxonomy" id="215358"/>
    <lineage>
        <taxon>Eukaryota</taxon>
        <taxon>Metazoa</taxon>
        <taxon>Chordata</taxon>
        <taxon>Craniata</taxon>
        <taxon>Vertebrata</taxon>
        <taxon>Euteleostomi</taxon>
        <taxon>Actinopterygii</taxon>
        <taxon>Neopterygii</taxon>
        <taxon>Teleostei</taxon>
        <taxon>Neoteleostei</taxon>
        <taxon>Acanthomorphata</taxon>
        <taxon>Eupercaria</taxon>
        <taxon>Sciaenidae</taxon>
        <taxon>Larimichthys</taxon>
    </lineage>
</organism>
<gene>
    <name evidence="3" type="ORF">D5F01_LYC07799</name>
</gene>
<dbReference type="SMART" id="SM00228">
    <property type="entry name" value="PDZ"/>
    <property type="match status" value="2"/>
</dbReference>
<feature type="compositionally biased region" description="Polar residues" evidence="1">
    <location>
        <begin position="205"/>
        <end position="230"/>
    </location>
</feature>
<keyword evidence="3" id="KW-0808">Transferase</keyword>
<dbReference type="GO" id="GO:0005737">
    <property type="term" value="C:cytoplasm"/>
    <property type="evidence" value="ECO:0007669"/>
    <property type="project" value="TreeGrafter"/>
</dbReference>
<name>A0A6G0IMI3_LARCR</name>
<feature type="compositionally biased region" description="Polar residues" evidence="1">
    <location>
        <begin position="414"/>
        <end position="424"/>
    </location>
</feature>
<dbReference type="PROSITE" id="PS50106">
    <property type="entry name" value="PDZ"/>
    <property type="match status" value="2"/>
</dbReference>
<feature type="compositionally biased region" description="Polar residues" evidence="1">
    <location>
        <begin position="314"/>
        <end position="329"/>
    </location>
</feature>
<feature type="compositionally biased region" description="Basic and acidic residues" evidence="1">
    <location>
        <begin position="282"/>
        <end position="295"/>
    </location>
</feature>
<dbReference type="AlphaFoldDB" id="A0A6G0IMI3"/>
<reference evidence="3 4" key="1">
    <citation type="submission" date="2019-07" db="EMBL/GenBank/DDBJ databases">
        <title>Chromosome genome assembly for large yellow croaker.</title>
        <authorList>
            <person name="Xiao S."/>
        </authorList>
    </citation>
    <scope>NUCLEOTIDE SEQUENCE [LARGE SCALE GENOMIC DNA]</scope>
    <source>
        <strain evidence="3">JMULYC20181020</strain>
        <tissue evidence="3">Muscle</tissue>
    </source>
</reference>
<feature type="domain" description="PDZ" evidence="2">
    <location>
        <begin position="27"/>
        <end position="80"/>
    </location>
</feature>
<feature type="region of interest" description="Disordered" evidence="1">
    <location>
        <begin position="191"/>
        <end position="456"/>
    </location>
</feature>